<evidence type="ECO:0000256" key="3">
    <source>
        <dbReference type="ARBA" id="ARBA00022989"/>
    </source>
</evidence>
<keyword evidence="6" id="KW-1185">Reference proteome</keyword>
<feature type="transmembrane region" description="Helical" evidence="5">
    <location>
        <begin position="235"/>
        <end position="259"/>
    </location>
</feature>
<gene>
    <name evidence="7 8" type="primary">LOC111127640</name>
</gene>
<dbReference type="InterPro" id="IPR018499">
    <property type="entry name" value="Tetraspanin/Peripherin"/>
</dbReference>
<organism evidence="6 8">
    <name type="scientific">Crassostrea virginica</name>
    <name type="common">Eastern oyster</name>
    <dbReference type="NCBI Taxonomy" id="6565"/>
    <lineage>
        <taxon>Eukaryota</taxon>
        <taxon>Metazoa</taxon>
        <taxon>Spiralia</taxon>
        <taxon>Lophotrochozoa</taxon>
        <taxon>Mollusca</taxon>
        <taxon>Bivalvia</taxon>
        <taxon>Autobranchia</taxon>
        <taxon>Pteriomorphia</taxon>
        <taxon>Ostreida</taxon>
        <taxon>Ostreoidea</taxon>
        <taxon>Ostreidae</taxon>
        <taxon>Crassostrea</taxon>
    </lineage>
</organism>
<evidence type="ECO:0000256" key="1">
    <source>
        <dbReference type="ARBA" id="ARBA00004141"/>
    </source>
</evidence>
<dbReference type="PRINTS" id="PR00259">
    <property type="entry name" value="TMFOUR"/>
</dbReference>
<dbReference type="PANTHER" id="PTHR19282:SF544">
    <property type="entry name" value="TETRASPANIN"/>
    <property type="match status" value="1"/>
</dbReference>
<feature type="transmembrane region" description="Helical" evidence="5">
    <location>
        <begin position="65"/>
        <end position="88"/>
    </location>
</feature>
<evidence type="ECO:0000256" key="4">
    <source>
        <dbReference type="ARBA" id="ARBA00023136"/>
    </source>
</evidence>
<sequence length="270" mass="28722">MGCFDALGHIYLVVVNGLFMLFAIMLIVPGAVMLADVTYVNEKIVPLMKTLSVGSFNAADLADGLAIVMVIAGGIILCIATLGICGACKKTRSCLCVYSLIVLSLLVLQIIAIVLWIMMNAEVQSYLKAQLLSQLTNKYAASDLTTDEISTAFNFMFMTLECCAVNAVTGTTNDFDNTPWIAGAGGQNIPIFCCSGINADTAGATYTACTNTVTAGYYGIGCYDAFYDLLMKYSIYYIAVGITILVVEALGVIFACCMCKKLGKTENGKA</sequence>
<dbReference type="GO" id="GO:0005886">
    <property type="term" value="C:plasma membrane"/>
    <property type="evidence" value="ECO:0007669"/>
    <property type="project" value="TreeGrafter"/>
</dbReference>
<keyword evidence="4 5" id="KW-0472">Membrane</keyword>
<dbReference type="OrthoDB" id="6133340at2759"/>
<keyword evidence="2 5" id="KW-0812">Transmembrane</keyword>
<evidence type="ECO:0000313" key="6">
    <source>
        <dbReference type="Proteomes" id="UP000694844"/>
    </source>
</evidence>
<protein>
    <submittedName>
        <fullName evidence="7 8">CD63 antigen-like</fullName>
    </submittedName>
</protein>
<comment type="subcellular location">
    <subcellularLocation>
        <location evidence="1">Membrane</location>
        <topology evidence="1">Multi-pass membrane protein</topology>
    </subcellularLocation>
</comment>
<evidence type="ECO:0000256" key="5">
    <source>
        <dbReference type="SAM" id="Phobius"/>
    </source>
</evidence>
<dbReference type="Proteomes" id="UP000694844">
    <property type="component" value="Chromosome 3"/>
</dbReference>
<dbReference type="RefSeq" id="XP_022328606.1">
    <property type="nucleotide sequence ID" value="XM_022472898.1"/>
</dbReference>
<proteinExistence type="predicted"/>
<dbReference type="RefSeq" id="XP_022328607.1">
    <property type="nucleotide sequence ID" value="XM_022472899.1"/>
</dbReference>
<evidence type="ECO:0000256" key="2">
    <source>
        <dbReference type="ARBA" id="ARBA00022692"/>
    </source>
</evidence>
<feature type="transmembrane region" description="Helical" evidence="5">
    <location>
        <begin position="95"/>
        <end position="118"/>
    </location>
</feature>
<accession>A0A8B8DKB5</accession>
<evidence type="ECO:0000313" key="7">
    <source>
        <dbReference type="RefSeq" id="XP_022328606.1"/>
    </source>
</evidence>
<dbReference type="PANTHER" id="PTHR19282">
    <property type="entry name" value="TETRASPANIN"/>
    <property type="match status" value="1"/>
</dbReference>
<dbReference type="Pfam" id="PF00335">
    <property type="entry name" value="Tetraspanin"/>
    <property type="match status" value="1"/>
</dbReference>
<feature type="transmembrane region" description="Helical" evidence="5">
    <location>
        <begin position="12"/>
        <end position="35"/>
    </location>
</feature>
<evidence type="ECO:0000313" key="8">
    <source>
        <dbReference type="RefSeq" id="XP_022328607.1"/>
    </source>
</evidence>
<dbReference type="GeneID" id="111127640"/>
<name>A0A8B8DKB5_CRAVI</name>
<dbReference type="KEGG" id="cvn:111127640"/>
<keyword evidence="3 5" id="KW-1133">Transmembrane helix</keyword>
<dbReference type="AlphaFoldDB" id="A0A8B8DKB5"/>
<reference evidence="7 8" key="1">
    <citation type="submission" date="2025-04" db="UniProtKB">
        <authorList>
            <consortium name="RefSeq"/>
        </authorList>
    </citation>
    <scope>IDENTIFICATION</scope>
    <source>
        <tissue evidence="7 8">Whole sample</tissue>
    </source>
</reference>